<feature type="compositionally biased region" description="Acidic residues" evidence="1">
    <location>
        <begin position="68"/>
        <end position="77"/>
    </location>
</feature>
<comment type="caution">
    <text evidence="2">The sequence shown here is derived from an EMBL/GenBank/DDBJ whole genome shotgun (WGS) entry which is preliminary data.</text>
</comment>
<feature type="region of interest" description="Disordered" evidence="1">
    <location>
        <begin position="68"/>
        <end position="90"/>
    </location>
</feature>
<keyword evidence="3" id="KW-1185">Reference proteome</keyword>
<evidence type="ECO:0000313" key="2">
    <source>
        <dbReference type="EMBL" id="KAI5084704.1"/>
    </source>
</evidence>
<evidence type="ECO:0000313" key="3">
    <source>
        <dbReference type="Proteomes" id="UP000886520"/>
    </source>
</evidence>
<dbReference type="Proteomes" id="UP000886520">
    <property type="component" value="Chromosome 1"/>
</dbReference>
<evidence type="ECO:0000256" key="1">
    <source>
        <dbReference type="SAM" id="MobiDB-lite"/>
    </source>
</evidence>
<dbReference type="AlphaFoldDB" id="A0A9D4VE42"/>
<dbReference type="EMBL" id="JABFUD020000001">
    <property type="protein sequence ID" value="KAI5084704.1"/>
    <property type="molecule type" value="Genomic_DNA"/>
</dbReference>
<protein>
    <submittedName>
        <fullName evidence="2">Uncharacterized protein</fullName>
    </submittedName>
</protein>
<gene>
    <name evidence="2" type="ORF">GOP47_0000873</name>
</gene>
<reference evidence="2" key="1">
    <citation type="submission" date="2021-01" db="EMBL/GenBank/DDBJ databases">
        <title>Adiantum capillus-veneris genome.</title>
        <authorList>
            <person name="Fang Y."/>
            <person name="Liao Q."/>
        </authorList>
    </citation>
    <scope>NUCLEOTIDE SEQUENCE</scope>
    <source>
        <strain evidence="2">H3</strain>
        <tissue evidence="2">Leaf</tissue>
    </source>
</reference>
<accession>A0A9D4VE42</accession>
<proteinExistence type="predicted"/>
<organism evidence="2 3">
    <name type="scientific">Adiantum capillus-veneris</name>
    <name type="common">Maidenhair fern</name>
    <dbReference type="NCBI Taxonomy" id="13818"/>
    <lineage>
        <taxon>Eukaryota</taxon>
        <taxon>Viridiplantae</taxon>
        <taxon>Streptophyta</taxon>
        <taxon>Embryophyta</taxon>
        <taxon>Tracheophyta</taxon>
        <taxon>Polypodiopsida</taxon>
        <taxon>Polypodiidae</taxon>
        <taxon>Polypodiales</taxon>
        <taxon>Pteridineae</taxon>
        <taxon>Pteridaceae</taxon>
        <taxon>Vittarioideae</taxon>
        <taxon>Adiantum</taxon>
    </lineage>
</organism>
<sequence length="90" mass="9662">MERGRASSRVSCGERVQPCKLEVAWSKCKAGVCCDGEEGEVELWGSTLLTSVGTGMPGEVLWELWEKDGDDEGEAGIEGDRISQGGERGK</sequence>
<name>A0A9D4VE42_ADICA</name>